<feature type="compositionally biased region" description="Basic and acidic residues" evidence="1">
    <location>
        <begin position="490"/>
        <end position="502"/>
    </location>
</feature>
<dbReference type="EMBL" id="JBHSOW010000015">
    <property type="protein sequence ID" value="MFC5648322.1"/>
    <property type="molecule type" value="Genomic_DNA"/>
</dbReference>
<keyword evidence="4" id="KW-1185">Reference proteome</keyword>
<feature type="region of interest" description="Disordered" evidence="1">
    <location>
        <begin position="420"/>
        <end position="442"/>
    </location>
</feature>
<reference evidence="4" key="1">
    <citation type="journal article" date="2019" name="Int. J. Syst. Evol. Microbiol.">
        <title>The Global Catalogue of Microorganisms (GCM) 10K type strain sequencing project: providing services to taxonomists for standard genome sequencing and annotation.</title>
        <authorList>
            <consortium name="The Broad Institute Genomics Platform"/>
            <consortium name="The Broad Institute Genome Sequencing Center for Infectious Disease"/>
            <person name="Wu L."/>
            <person name="Ma J."/>
        </authorList>
    </citation>
    <scope>NUCLEOTIDE SEQUENCE [LARGE SCALE GENOMIC DNA]</scope>
    <source>
        <strain evidence="4">CGMCC 1.3240</strain>
    </source>
</reference>
<accession>A0ABW0VRC4</accession>
<comment type="caution">
    <text evidence="3">The sequence shown here is derived from an EMBL/GenBank/DDBJ whole genome shotgun (WGS) entry which is preliminary data.</text>
</comment>
<evidence type="ECO:0000313" key="3">
    <source>
        <dbReference type="EMBL" id="MFC5648322.1"/>
    </source>
</evidence>
<evidence type="ECO:0000256" key="1">
    <source>
        <dbReference type="SAM" id="MobiDB-lite"/>
    </source>
</evidence>
<evidence type="ECO:0008006" key="5">
    <source>
        <dbReference type="Google" id="ProtNLM"/>
    </source>
</evidence>
<evidence type="ECO:0000256" key="2">
    <source>
        <dbReference type="SAM" id="Phobius"/>
    </source>
</evidence>
<organism evidence="3 4">
    <name type="scientific">Paenibacillus solisilvae</name>
    <dbReference type="NCBI Taxonomy" id="2486751"/>
    <lineage>
        <taxon>Bacteria</taxon>
        <taxon>Bacillati</taxon>
        <taxon>Bacillota</taxon>
        <taxon>Bacilli</taxon>
        <taxon>Bacillales</taxon>
        <taxon>Paenibacillaceae</taxon>
        <taxon>Paenibacillus</taxon>
    </lineage>
</organism>
<evidence type="ECO:0000313" key="4">
    <source>
        <dbReference type="Proteomes" id="UP001596047"/>
    </source>
</evidence>
<sequence length="737" mass="82288">MRKKFRLERFADPNGSVSVFLIIATAGILLFTALLVDYARVAAFQKQIELAAQSGIRSSLSAYDGALYDRYGLFGAGGSDRGELFAHAAENNWEPDGYNHFRLLQIEMSSSHVDSYEVLGTHAVFNRQVLEEMKYKAPIDFTLEVASRFAPIASAMKEASASVVVLEQIRKLYDQREAHLHAILDNQRNAAAAGGAIEPLITGVHAGYSLLSIVSGYSSYIGWRNHDAVLKEGEQPAYTNEISSYVSQASSQAGELVSSAITAAKLHQELEMKSLKELQEAESCDTQMRSIIQQTKQEQMNTGYDRMNKQQLPGNPATAVSEGELSQMQQTKQSLEQLLLSPEWYVNYRRDISDQVVSFSEVEVKSLGFQTSLSSGLSNATSAVELSESLNILQNIYRDYTQRYIRPGVALQVREQELLNRESSDSQRKRKEQAAQSKWNEAKDLLQSMKTVPQKEEHQKQFDDVKKRYEANLHFNELFEDESAAEPDSNLDRDNGDAHEAAEASMSAMGNIFAGMADMLDNIRDPLYMNEYIVHRFTAFNPLKFKAILQSADRSEFADALSLNNQEVEYVLYGFHQPAANVSAAYGEIFATRLAIRTMEGLIECRSLGHPLLVLAAALLYGLEKTMEDMVSLSQKGTTPLSKYAAVDLTYLDYLRLFLLLHGSDEQRISRTIAVIEQNTGLTLTKTSTGLSGELTASVNLWFLPGLMKSFTRFNILKGKVKGNRYETTKTIGWSYG</sequence>
<name>A0ABW0VRC4_9BACL</name>
<gene>
    <name evidence="3" type="ORF">ACFPYJ_04150</name>
</gene>
<keyword evidence="2" id="KW-1133">Transmembrane helix</keyword>
<feature type="region of interest" description="Disordered" evidence="1">
    <location>
        <begin position="482"/>
        <end position="502"/>
    </location>
</feature>
<dbReference type="RefSeq" id="WP_379186771.1">
    <property type="nucleotide sequence ID" value="NZ_JBHSOW010000015.1"/>
</dbReference>
<protein>
    <recommendedName>
        <fullName evidence="5">Flp pilus-assembly TadG-like N-terminal domain-containing protein</fullName>
    </recommendedName>
</protein>
<dbReference type="Proteomes" id="UP001596047">
    <property type="component" value="Unassembled WGS sequence"/>
</dbReference>
<proteinExistence type="predicted"/>
<keyword evidence="2" id="KW-0472">Membrane</keyword>
<feature type="transmembrane region" description="Helical" evidence="2">
    <location>
        <begin position="20"/>
        <end position="39"/>
    </location>
</feature>
<keyword evidence="2" id="KW-0812">Transmembrane</keyword>